<evidence type="ECO:0000313" key="1">
    <source>
        <dbReference type="EMBL" id="KAJ0048015.1"/>
    </source>
</evidence>
<keyword evidence="2" id="KW-1185">Reference proteome</keyword>
<dbReference type="EMBL" id="CM047737">
    <property type="protein sequence ID" value="KAJ0048015.1"/>
    <property type="molecule type" value="Genomic_DNA"/>
</dbReference>
<name>A0ACC0Z904_9ROSI</name>
<organism evidence="1 2">
    <name type="scientific">Pistacia integerrima</name>
    <dbReference type="NCBI Taxonomy" id="434235"/>
    <lineage>
        <taxon>Eukaryota</taxon>
        <taxon>Viridiplantae</taxon>
        <taxon>Streptophyta</taxon>
        <taxon>Embryophyta</taxon>
        <taxon>Tracheophyta</taxon>
        <taxon>Spermatophyta</taxon>
        <taxon>Magnoliopsida</taxon>
        <taxon>eudicotyledons</taxon>
        <taxon>Gunneridae</taxon>
        <taxon>Pentapetalae</taxon>
        <taxon>rosids</taxon>
        <taxon>malvids</taxon>
        <taxon>Sapindales</taxon>
        <taxon>Anacardiaceae</taxon>
        <taxon>Pistacia</taxon>
    </lineage>
</organism>
<comment type="caution">
    <text evidence="1">The sequence shown here is derived from an EMBL/GenBank/DDBJ whole genome shotgun (WGS) entry which is preliminary data.</text>
</comment>
<protein>
    <submittedName>
        <fullName evidence="1">Uncharacterized protein</fullName>
    </submittedName>
</protein>
<gene>
    <name evidence="1" type="ORF">Pint_16852</name>
</gene>
<proteinExistence type="predicted"/>
<sequence length="269" mass="29287">MATESPMRMVESGRARNWPSSKDSAMCGSQLRNMVTEELGLLLKRHRFHGDQAHIIPNRSGSAPPSWEGYGNLLAKQNSGLNLGLESLSDNLGHFESEEQLRSDPAYFAYYCSNVNLNPRLPPPLISQENRRLEELEDDRSPRQASDNWAENSPAFMSGQKTAVVGQHKSLVDLIQEDFPCTPSSVYDQSRSSSHATTDEPTDHDVHAVTLDVSAINLSEVPGSSGSADVWVDKSALDSHDTALISKNDSLAMSFSSLTAPDGAGSSQN</sequence>
<reference evidence="2" key="1">
    <citation type="journal article" date="2023" name="G3 (Bethesda)">
        <title>Genome assembly and association tests identify interacting loci associated with vigor, precocity, and sex in interspecific pistachio rootstocks.</title>
        <authorList>
            <person name="Palmer W."/>
            <person name="Jacygrad E."/>
            <person name="Sagayaradj S."/>
            <person name="Cavanaugh K."/>
            <person name="Han R."/>
            <person name="Bertier L."/>
            <person name="Beede B."/>
            <person name="Kafkas S."/>
            <person name="Golino D."/>
            <person name="Preece J."/>
            <person name="Michelmore R."/>
        </authorList>
    </citation>
    <scope>NUCLEOTIDE SEQUENCE [LARGE SCALE GENOMIC DNA]</scope>
</reference>
<accession>A0ACC0Z904</accession>
<evidence type="ECO:0000313" key="2">
    <source>
        <dbReference type="Proteomes" id="UP001163603"/>
    </source>
</evidence>
<dbReference type="Proteomes" id="UP001163603">
    <property type="component" value="Chromosome 2"/>
</dbReference>